<feature type="transmembrane region" description="Helical" evidence="7">
    <location>
        <begin position="337"/>
        <end position="357"/>
    </location>
</feature>
<feature type="transmembrane region" description="Helical" evidence="7">
    <location>
        <begin position="134"/>
        <end position="155"/>
    </location>
</feature>
<dbReference type="PANTHER" id="PTHR23517">
    <property type="entry name" value="RESISTANCE PROTEIN MDTM, PUTATIVE-RELATED-RELATED"/>
    <property type="match status" value="1"/>
</dbReference>
<evidence type="ECO:0000256" key="1">
    <source>
        <dbReference type="ARBA" id="ARBA00004651"/>
    </source>
</evidence>
<organism evidence="9 10">
    <name type="scientific">Rhodopila globiformis</name>
    <name type="common">Rhodopseudomonas globiformis</name>
    <dbReference type="NCBI Taxonomy" id="1071"/>
    <lineage>
        <taxon>Bacteria</taxon>
        <taxon>Pseudomonadati</taxon>
        <taxon>Pseudomonadota</taxon>
        <taxon>Alphaproteobacteria</taxon>
        <taxon>Acetobacterales</taxon>
        <taxon>Acetobacteraceae</taxon>
        <taxon>Rhodopila</taxon>
    </lineage>
</organism>
<accession>A0A2S6N3J8</accession>
<evidence type="ECO:0000259" key="8">
    <source>
        <dbReference type="PROSITE" id="PS50850"/>
    </source>
</evidence>
<dbReference type="RefSeq" id="WP_104521069.1">
    <property type="nucleotide sequence ID" value="NZ_NHRY01000232.1"/>
</dbReference>
<protein>
    <submittedName>
        <fullName evidence="9">MFS transporter</fullName>
    </submittedName>
</protein>
<gene>
    <name evidence="9" type="ORF">CCS01_22550</name>
</gene>
<evidence type="ECO:0000256" key="7">
    <source>
        <dbReference type="SAM" id="Phobius"/>
    </source>
</evidence>
<dbReference type="GO" id="GO:0022857">
    <property type="term" value="F:transmembrane transporter activity"/>
    <property type="evidence" value="ECO:0007669"/>
    <property type="project" value="InterPro"/>
</dbReference>
<dbReference type="Pfam" id="PF07690">
    <property type="entry name" value="MFS_1"/>
    <property type="match status" value="1"/>
</dbReference>
<evidence type="ECO:0000256" key="6">
    <source>
        <dbReference type="ARBA" id="ARBA00023136"/>
    </source>
</evidence>
<evidence type="ECO:0000313" key="10">
    <source>
        <dbReference type="Proteomes" id="UP000239724"/>
    </source>
</evidence>
<dbReference type="GO" id="GO:0005886">
    <property type="term" value="C:plasma membrane"/>
    <property type="evidence" value="ECO:0007669"/>
    <property type="project" value="UniProtKB-SubCell"/>
</dbReference>
<sequence length="405" mass="41992">MTPAARQIVFINTAHSITHYSLLILPTAVLAMAVPGGPFGADYGPILALATGMFVLYGLLSLPQGWLVQHYGRKALMTAFFLGTGASLAAAGLARSPLMLAVALAAAGGFTAIYHPIGTTMLVEAAGDRPGRSIGVNGVFGNLGVALAPVITAFLANALGWRAAFVAPGLFCALAGLAWMRTPLAHASAHVGARPFPPIPRHLVRRAVLVLMLIAMSSGLVFNAYTILLPKLLQERLAGNAALLPLVGAAAFLVTLCGALTQFSVGRMIDRNTLKRVFLPVSLVLAPAMAALSFAQGWLALPLAGVVAASIFGQVTVNETMAARYISPALRARIYSVRFFVGFLGAAAAAPLVSILHERTGSVATATLVLAAFSVVTLGCALFFPNRPEELEPALWAAAVPAPAE</sequence>
<evidence type="ECO:0000256" key="4">
    <source>
        <dbReference type="ARBA" id="ARBA00022692"/>
    </source>
</evidence>
<comment type="subcellular location">
    <subcellularLocation>
        <location evidence="1">Cell membrane</location>
        <topology evidence="1">Multi-pass membrane protein</topology>
    </subcellularLocation>
</comment>
<dbReference type="AlphaFoldDB" id="A0A2S6N3J8"/>
<dbReference type="EMBL" id="NHRY01000232">
    <property type="protein sequence ID" value="PPQ29172.1"/>
    <property type="molecule type" value="Genomic_DNA"/>
</dbReference>
<name>A0A2S6N3J8_RHOGL</name>
<feature type="domain" description="Major facilitator superfamily (MFS) profile" evidence="8">
    <location>
        <begin position="7"/>
        <end position="389"/>
    </location>
</feature>
<evidence type="ECO:0000256" key="5">
    <source>
        <dbReference type="ARBA" id="ARBA00022989"/>
    </source>
</evidence>
<evidence type="ECO:0000313" key="9">
    <source>
        <dbReference type="EMBL" id="PPQ29172.1"/>
    </source>
</evidence>
<proteinExistence type="predicted"/>
<dbReference type="InterPro" id="IPR036259">
    <property type="entry name" value="MFS_trans_sf"/>
</dbReference>
<feature type="transmembrane region" description="Helical" evidence="7">
    <location>
        <begin position="277"/>
        <end position="294"/>
    </location>
</feature>
<evidence type="ECO:0000256" key="2">
    <source>
        <dbReference type="ARBA" id="ARBA00022448"/>
    </source>
</evidence>
<keyword evidence="10" id="KW-1185">Reference proteome</keyword>
<dbReference type="Proteomes" id="UP000239724">
    <property type="component" value="Unassembled WGS sequence"/>
</dbReference>
<feature type="transmembrane region" description="Helical" evidence="7">
    <location>
        <begin position="43"/>
        <end position="63"/>
    </location>
</feature>
<dbReference type="PANTHER" id="PTHR23517:SF2">
    <property type="entry name" value="MULTIDRUG RESISTANCE PROTEIN MDTH"/>
    <property type="match status" value="1"/>
</dbReference>
<feature type="transmembrane region" description="Helical" evidence="7">
    <location>
        <begin position="20"/>
        <end position="37"/>
    </location>
</feature>
<keyword evidence="3" id="KW-1003">Cell membrane</keyword>
<dbReference type="Gene3D" id="1.20.1250.20">
    <property type="entry name" value="MFS general substrate transporter like domains"/>
    <property type="match status" value="2"/>
</dbReference>
<comment type="caution">
    <text evidence="9">The sequence shown here is derived from an EMBL/GenBank/DDBJ whole genome shotgun (WGS) entry which is preliminary data.</text>
</comment>
<evidence type="ECO:0000256" key="3">
    <source>
        <dbReference type="ARBA" id="ARBA00022475"/>
    </source>
</evidence>
<reference evidence="9 10" key="1">
    <citation type="journal article" date="2018" name="Arch. Microbiol.">
        <title>New insights into the metabolic potential of the phototrophic purple bacterium Rhodopila globiformis DSM 161(T) from its draft genome sequence and evidence for a vanadium-dependent nitrogenase.</title>
        <authorList>
            <person name="Imhoff J.F."/>
            <person name="Rahn T."/>
            <person name="Kunzel S."/>
            <person name="Neulinger S.C."/>
        </authorList>
    </citation>
    <scope>NUCLEOTIDE SEQUENCE [LARGE SCALE GENOMIC DNA]</scope>
    <source>
        <strain evidence="9 10">DSM 161</strain>
    </source>
</reference>
<feature type="transmembrane region" description="Helical" evidence="7">
    <location>
        <begin position="161"/>
        <end position="180"/>
    </location>
</feature>
<keyword evidence="4 7" id="KW-0812">Transmembrane</keyword>
<keyword evidence="2" id="KW-0813">Transport</keyword>
<dbReference type="PROSITE" id="PS50850">
    <property type="entry name" value="MFS"/>
    <property type="match status" value="1"/>
</dbReference>
<dbReference type="InterPro" id="IPR050171">
    <property type="entry name" value="MFS_Transporters"/>
</dbReference>
<feature type="transmembrane region" description="Helical" evidence="7">
    <location>
        <begin position="241"/>
        <end position="265"/>
    </location>
</feature>
<feature type="transmembrane region" description="Helical" evidence="7">
    <location>
        <begin position="75"/>
        <end position="94"/>
    </location>
</feature>
<dbReference type="SUPFAM" id="SSF103473">
    <property type="entry name" value="MFS general substrate transporter"/>
    <property type="match status" value="1"/>
</dbReference>
<feature type="transmembrane region" description="Helical" evidence="7">
    <location>
        <begin position="100"/>
        <end position="122"/>
    </location>
</feature>
<dbReference type="InterPro" id="IPR020846">
    <property type="entry name" value="MFS_dom"/>
</dbReference>
<dbReference type="OrthoDB" id="8524807at2"/>
<keyword evidence="6 7" id="KW-0472">Membrane</keyword>
<feature type="transmembrane region" description="Helical" evidence="7">
    <location>
        <begin position="207"/>
        <end position="229"/>
    </location>
</feature>
<feature type="transmembrane region" description="Helical" evidence="7">
    <location>
        <begin position="363"/>
        <end position="384"/>
    </location>
</feature>
<dbReference type="InterPro" id="IPR011701">
    <property type="entry name" value="MFS"/>
</dbReference>
<keyword evidence="5 7" id="KW-1133">Transmembrane helix</keyword>